<evidence type="ECO:0000313" key="11">
    <source>
        <dbReference type="Proteomes" id="UP000018467"/>
    </source>
</evidence>
<evidence type="ECO:0000313" key="10">
    <source>
        <dbReference type="Ensembl" id="ENSAMXP00000025800.2"/>
    </source>
</evidence>
<comment type="similarity">
    <text evidence="6">Belongs to the MAL family.</text>
</comment>
<dbReference type="InterPro" id="IPR008253">
    <property type="entry name" value="Marvel"/>
</dbReference>
<feature type="transmembrane region" description="Helical" evidence="8">
    <location>
        <begin position="146"/>
        <end position="167"/>
    </location>
</feature>
<reference evidence="11" key="2">
    <citation type="journal article" date="2014" name="Nat. Commun.">
        <title>The cavefish genome reveals candidate genes for eye loss.</title>
        <authorList>
            <person name="McGaugh S.E."/>
            <person name="Gross J.B."/>
            <person name="Aken B."/>
            <person name="Blin M."/>
            <person name="Borowsky R."/>
            <person name="Chalopin D."/>
            <person name="Hinaux H."/>
            <person name="Jeffery W.R."/>
            <person name="Keene A."/>
            <person name="Ma L."/>
            <person name="Minx P."/>
            <person name="Murphy D."/>
            <person name="O'Quin K.E."/>
            <person name="Retaux S."/>
            <person name="Rohner N."/>
            <person name="Searle S.M."/>
            <person name="Stahl B.A."/>
            <person name="Tabin C."/>
            <person name="Volff J.N."/>
            <person name="Yoshizawa M."/>
            <person name="Warren W.C."/>
        </authorList>
    </citation>
    <scope>NUCLEOTIDE SEQUENCE [LARGE SCALE GENOMIC DNA]</scope>
    <source>
        <strain evidence="11">female</strain>
    </source>
</reference>
<dbReference type="GO" id="GO:0016020">
    <property type="term" value="C:membrane"/>
    <property type="evidence" value="ECO:0007669"/>
    <property type="project" value="UniProtKB-SubCell"/>
</dbReference>
<dbReference type="AlphaFoldDB" id="W5LSA2"/>
<keyword evidence="11" id="KW-1185">Reference proteome</keyword>
<feature type="transmembrane region" description="Helical" evidence="8">
    <location>
        <begin position="179"/>
        <end position="205"/>
    </location>
</feature>
<feature type="transmembrane region" description="Helical" evidence="8">
    <location>
        <begin position="41"/>
        <end position="60"/>
    </location>
</feature>
<protein>
    <submittedName>
        <fullName evidence="10">Myeloid-associated differentiation marker-like protein 2</fullName>
    </submittedName>
</protein>
<dbReference type="InterPro" id="IPR047123">
    <property type="entry name" value="MYADM-like"/>
</dbReference>
<feature type="transmembrane region" description="Helical" evidence="8">
    <location>
        <begin position="80"/>
        <end position="101"/>
    </location>
</feature>
<dbReference type="Ensembl" id="ENSAMXT00000025820.2">
    <property type="protein sequence ID" value="ENSAMXP00000025800.2"/>
    <property type="gene ID" value="ENSAMXG00000025094.2"/>
</dbReference>
<keyword evidence="4 8" id="KW-1133">Transmembrane helix</keyword>
<evidence type="ECO:0000256" key="5">
    <source>
        <dbReference type="ARBA" id="ARBA00023136"/>
    </source>
</evidence>
<keyword evidence="5 7" id="KW-0472">Membrane</keyword>
<evidence type="ECO:0000259" key="9">
    <source>
        <dbReference type="PROSITE" id="PS51225"/>
    </source>
</evidence>
<accession>W5LSA2</accession>
<evidence type="ECO:0000256" key="7">
    <source>
        <dbReference type="PROSITE-ProRule" id="PRU00581"/>
    </source>
</evidence>
<dbReference type="eggNOG" id="KOG4788">
    <property type="taxonomic scope" value="Eukaryota"/>
</dbReference>
<comment type="subcellular location">
    <subcellularLocation>
        <location evidence="1">Membrane</location>
        <topology evidence="1">Multi-pass membrane protein</topology>
    </subcellularLocation>
</comment>
<evidence type="ECO:0000256" key="6">
    <source>
        <dbReference type="ARBA" id="ARBA00034721"/>
    </source>
</evidence>
<evidence type="ECO:0000256" key="1">
    <source>
        <dbReference type="ARBA" id="ARBA00004141"/>
    </source>
</evidence>
<evidence type="ECO:0000256" key="2">
    <source>
        <dbReference type="ARBA" id="ARBA00022692"/>
    </source>
</evidence>
<feature type="transmembrane region" description="Helical" evidence="8">
    <location>
        <begin position="108"/>
        <end position="126"/>
    </location>
</feature>
<feature type="transmembrane region" description="Helical" evidence="8">
    <location>
        <begin position="260"/>
        <end position="286"/>
    </location>
</feature>
<dbReference type="HOGENOM" id="CLU_068368_0_0_1"/>
<feature type="transmembrane region" description="Helical" evidence="8">
    <location>
        <begin position="12"/>
        <end position="29"/>
    </location>
</feature>
<keyword evidence="2 7" id="KW-0812">Transmembrane</keyword>
<dbReference type="Pfam" id="PF01284">
    <property type="entry name" value="MARVEL"/>
    <property type="match status" value="1"/>
</dbReference>
<dbReference type="Proteomes" id="UP000018467">
    <property type="component" value="Unassembled WGS sequence"/>
</dbReference>
<sequence>MGICSLSCFLKILKGVFCGLALLIPMFRGKMANPFGIWCEFVWTFGLVVAVVIFLLEMFLCDKIVELIVLKHSWADLVCGLYLQVSAMLLVASLIYCIIFVCGRLACLGDIFCAICSIIAFVLYTVDAVMAKLKCPSGYLSNLRGLLRFAESLVACVLLASVTDYFMGVEKHHKPAAMVWCIVVYVVCFPVPVLIILIHLIKLLGGLLCFALDRLEVIFNIVAVALYVSAAIIWPIFAYKNYNVGPAHTNRKHDRRFHDLNAATVLTYVNLALYVVDLILSVIALYKLSYITFPARRILTSGKY</sequence>
<evidence type="ECO:0000256" key="4">
    <source>
        <dbReference type="ARBA" id="ARBA00022989"/>
    </source>
</evidence>
<dbReference type="PANTHER" id="PTHR17068:SF12">
    <property type="entry name" value="MYELOID-ASSOCIATED DIFFERENTIATION MARKER-LIKE PROTEIN 2"/>
    <property type="match status" value="1"/>
</dbReference>
<organism evidence="10 11">
    <name type="scientific">Astyanax mexicanus</name>
    <name type="common">Blind cave fish</name>
    <name type="synonym">Astyanax fasciatus mexicanus</name>
    <dbReference type="NCBI Taxonomy" id="7994"/>
    <lineage>
        <taxon>Eukaryota</taxon>
        <taxon>Metazoa</taxon>
        <taxon>Chordata</taxon>
        <taxon>Craniata</taxon>
        <taxon>Vertebrata</taxon>
        <taxon>Euteleostomi</taxon>
        <taxon>Actinopterygii</taxon>
        <taxon>Neopterygii</taxon>
        <taxon>Teleostei</taxon>
        <taxon>Ostariophysi</taxon>
        <taxon>Characiformes</taxon>
        <taxon>Characoidei</taxon>
        <taxon>Acestrorhamphidae</taxon>
        <taxon>Acestrorhamphinae</taxon>
        <taxon>Astyanax</taxon>
    </lineage>
</organism>
<evidence type="ECO:0000256" key="8">
    <source>
        <dbReference type="SAM" id="Phobius"/>
    </source>
</evidence>
<feature type="transmembrane region" description="Helical" evidence="8">
    <location>
        <begin position="217"/>
        <end position="239"/>
    </location>
</feature>
<dbReference type="PROSITE" id="PS51225">
    <property type="entry name" value="MARVEL"/>
    <property type="match status" value="1"/>
</dbReference>
<name>W5LSA2_ASTMX</name>
<feature type="domain" description="MARVEL" evidence="9">
    <location>
        <begin position="139"/>
        <end position="286"/>
    </location>
</feature>
<reference evidence="11" key="1">
    <citation type="submission" date="2013-03" db="EMBL/GenBank/DDBJ databases">
        <authorList>
            <person name="Jeffery W."/>
            <person name="Warren W."/>
            <person name="Wilson R.K."/>
        </authorList>
    </citation>
    <scope>NUCLEOTIDE SEQUENCE</scope>
    <source>
        <strain evidence="11">female</strain>
    </source>
</reference>
<dbReference type="InParanoid" id="W5LSA2"/>
<keyword evidence="3" id="KW-0677">Repeat</keyword>
<reference evidence="10" key="4">
    <citation type="submission" date="2025-09" db="UniProtKB">
        <authorList>
            <consortium name="Ensembl"/>
        </authorList>
    </citation>
    <scope>IDENTIFICATION</scope>
</reference>
<proteinExistence type="inferred from homology"/>
<evidence type="ECO:0000256" key="3">
    <source>
        <dbReference type="ARBA" id="ARBA00022737"/>
    </source>
</evidence>
<dbReference type="PANTHER" id="PTHR17068">
    <property type="entry name" value="MYELOID-ASSOCIATED DIFFERENTIATION MARKER MYADM FAMILY MEMBER"/>
    <property type="match status" value="1"/>
</dbReference>
<reference evidence="10" key="3">
    <citation type="submission" date="2025-08" db="UniProtKB">
        <authorList>
            <consortium name="Ensembl"/>
        </authorList>
    </citation>
    <scope>IDENTIFICATION</scope>
</reference>
<dbReference type="GeneTree" id="ENSGT00950000182933"/>